<gene>
    <name evidence="2" type="ORF">AAEO56_16885</name>
</gene>
<organism evidence="2 3">
    <name type="scientific">Flavobacterium arundinis</name>
    <dbReference type="NCBI Taxonomy" id="3139143"/>
    <lineage>
        <taxon>Bacteria</taxon>
        <taxon>Pseudomonadati</taxon>
        <taxon>Bacteroidota</taxon>
        <taxon>Flavobacteriia</taxon>
        <taxon>Flavobacteriales</taxon>
        <taxon>Flavobacteriaceae</taxon>
        <taxon>Flavobacterium</taxon>
    </lineage>
</organism>
<dbReference type="RefSeq" id="WP_341698247.1">
    <property type="nucleotide sequence ID" value="NZ_JBBYHR010000011.1"/>
</dbReference>
<evidence type="ECO:0000313" key="3">
    <source>
        <dbReference type="Proteomes" id="UP001464555"/>
    </source>
</evidence>
<protein>
    <submittedName>
        <fullName evidence="2">Uncharacterized protein</fullName>
    </submittedName>
</protein>
<feature type="signal peptide" evidence="1">
    <location>
        <begin position="1"/>
        <end position="22"/>
    </location>
</feature>
<evidence type="ECO:0000313" key="2">
    <source>
        <dbReference type="EMBL" id="MEL1245951.1"/>
    </source>
</evidence>
<comment type="caution">
    <text evidence="2">The sequence shown here is derived from an EMBL/GenBank/DDBJ whole genome shotgun (WGS) entry which is preliminary data.</text>
</comment>
<dbReference type="EMBL" id="JBBYHR010000011">
    <property type="protein sequence ID" value="MEL1245951.1"/>
    <property type="molecule type" value="Genomic_DNA"/>
</dbReference>
<keyword evidence="3" id="KW-1185">Reference proteome</keyword>
<dbReference type="Proteomes" id="UP001464555">
    <property type="component" value="Unassembled WGS sequence"/>
</dbReference>
<accession>A0ABU9I150</accession>
<reference evidence="2 3" key="1">
    <citation type="submission" date="2024-04" db="EMBL/GenBank/DDBJ databases">
        <title>Flavobacterium sp. DGU11 16S ribosomal RNA gene Genome sequencing and assembly.</title>
        <authorList>
            <person name="Park S."/>
        </authorList>
    </citation>
    <scope>NUCLEOTIDE SEQUENCE [LARGE SCALE GENOMIC DNA]</scope>
    <source>
        <strain evidence="2 3">DGU11</strain>
    </source>
</reference>
<feature type="chain" id="PRO_5047221429" evidence="1">
    <location>
        <begin position="23"/>
        <end position="603"/>
    </location>
</feature>
<sequence>MENKFYNFILAGCLMLCANSFAQDLAKDSIKVQKIINESANRKNGQEILTVVDKEKVAFISGYIDAKKLEQQKRSEQIKQTFESTPGQRYRKGDKTVIPQIISILKSRDRDKVLEVMYQLNDYNFTNDTQPLYLDPEIKAEFFKLATEDTFEKRVIRFLGTNKVDGHIAFFEQYLLSGKSAENELLFFWLAQDGKSEKAVDYFITSFAKMPLNADENSYWFSDGLGDFLKNGSGPVKKKIIDFAIAYTEKNPVTMADLIKQEKEGDASGFDPKTYFIQLVLASDDTRVPAFADKVEAVLGKFMLPNDRKELHDAMLPNLLRFYDFAKKKEAVLHSEPVKDDFMDLMDAVAKDKALLNDKEVAQHLMRLFEKSGFTEKYDKELFVTALKDMNKPVFESAVTGIRSAELRKLISEAYIIESKTLADNNSYLIRNGLIVTPVTQEQIKDRYKEDGIADLYDDSMYSVLQSAGISQSFDVEVGEYPAGHDELLLQFVKGSRGKITGLKALQQSSYDENSETSAITLFAVYNNKCFIIMPEDLGDWYDMVTFDKLLKAIVAEARIKEHFVPLNTGDQTAWYIFGEGEKVRKLANDYKLEVTESTGDGE</sequence>
<proteinExistence type="predicted"/>
<name>A0ABU9I150_9FLAO</name>
<evidence type="ECO:0000256" key="1">
    <source>
        <dbReference type="SAM" id="SignalP"/>
    </source>
</evidence>
<keyword evidence="1" id="KW-0732">Signal</keyword>